<keyword evidence="6 10" id="KW-1133">Transmembrane helix</keyword>
<dbReference type="OrthoDB" id="2020634at2759"/>
<keyword evidence="13" id="KW-1185">Reference proteome</keyword>
<gene>
    <name evidence="12" type="ORF">FWK35_00023828</name>
</gene>
<keyword evidence="9 10" id="KW-0472">Membrane</keyword>
<keyword evidence="8 10" id="KW-0445">Lipid transport</keyword>
<organism evidence="12 13">
    <name type="scientific">Aphis craccivora</name>
    <name type="common">Cowpea aphid</name>
    <dbReference type="NCBI Taxonomy" id="307492"/>
    <lineage>
        <taxon>Eukaryota</taxon>
        <taxon>Metazoa</taxon>
        <taxon>Ecdysozoa</taxon>
        <taxon>Arthropoda</taxon>
        <taxon>Hexapoda</taxon>
        <taxon>Insecta</taxon>
        <taxon>Pterygota</taxon>
        <taxon>Neoptera</taxon>
        <taxon>Paraneoptera</taxon>
        <taxon>Hemiptera</taxon>
        <taxon>Sternorrhyncha</taxon>
        <taxon>Aphidomorpha</taxon>
        <taxon>Aphidoidea</taxon>
        <taxon>Aphididae</taxon>
        <taxon>Aphidini</taxon>
        <taxon>Aphis</taxon>
        <taxon>Aphis</taxon>
    </lineage>
</organism>
<dbReference type="EMBL" id="VUJU01005385">
    <property type="protein sequence ID" value="KAF0751383.1"/>
    <property type="molecule type" value="Genomic_DNA"/>
</dbReference>
<feature type="transmembrane region" description="Helical" evidence="10">
    <location>
        <begin position="408"/>
        <end position="427"/>
    </location>
</feature>
<evidence type="ECO:0000313" key="13">
    <source>
        <dbReference type="Proteomes" id="UP000478052"/>
    </source>
</evidence>
<dbReference type="PANTHER" id="PTHR13038:SF10">
    <property type="entry name" value="AUTOPHAGY-RELATED PROTEIN 9"/>
    <property type="match status" value="1"/>
</dbReference>
<protein>
    <recommendedName>
        <fullName evidence="3 10">Autophagy-related protein 9</fullName>
    </recommendedName>
</protein>
<reference evidence="12 13" key="1">
    <citation type="submission" date="2019-08" db="EMBL/GenBank/DDBJ databases">
        <title>Whole genome of Aphis craccivora.</title>
        <authorList>
            <person name="Voronova N.V."/>
            <person name="Shulinski R.S."/>
            <person name="Bandarenka Y.V."/>
            <person name="Zhorov D.G."/>
            <person name="Warner D."/>
        </authorList>
    </citation>
    <scope>NUCLEOTIDE SEQUENCE [LARGE SCALE GENOMIC DNA]</scope>
    <source>
        <strain evidence="12">180601</strain>
        <tissue evidence="12">Whole Body</tissue>
    </source>
</reference>
<feature type="transmembrane region" description="Helical" evidence="10">
    <location>
        <begin position="477"/>
        <end position="496"/>
    </location>
</feature>
<comment type="subcellular location">
    <subcellularLocation>
        <location evidence="1 10">Preautophagosomal structure membrane</location>
        <topology evidence="1 10">Multi-pass membrane protein</topology>
    </subcellularLocation>
</comment>
<dbReference type="GO" id="GO:0005776">
    <property type="term" value="C:autophagosome"/>
    <property type="evidence" value="ECO:0007669"/>
    <property type="project" value="TreeGrafter"/>
</dbReference>
<feature type="transmembrane region" description="Helical" evidence="10">
    <location>
        <begin position="63"/>
        <end position="89"/>
    </location>
</feature>
<evidence type="ECO:0000313" key="12">
    <source>
        <dbReference type="EMBL" id="KAF0751383.1"/>
    </source>
</evidence>
<proteinExistence type="inferred from homology"/>
<dbReference type="GO" id="GO:0034727">
    <property type="term" value="P:piecemeal microautophagy of the nucleus"/>
    <property type="evidence" value="ECO:0007669"/>
    <property type="project" value="TreeGrafter"/>
</dbReference>
<keyword evidence="5 10" id="KW-0812">Transmembrane</keyword>
<comment type="function">
    <text evidence="10">Phospholipid scramblase involved in autophagy. Cycles between the preautophagosomal structure/phagophore assembly site (PAS) and the cytoplasmic vesicle pool and supplies membrane for the growing autophagosome. Lipid scramblase activity plays a key role in preautophagosomal structure/phagophore assembly by distributing the phospholipids that arrive through ATG2 from the cytoplasmic to the luminal leaflet of the bilayer, thereby driving autophagosomal membrane expansion.</text>
</comment>
<keyword evidence="4 10" id="KW-0813">Transport</keyword>
<feature type="transmembrane region" description="Helical" evidence="10">
    <location>
        <begin position="130"/>
        <end position="149"/>
    </location>
</feature>
<feature type="region of interest" description="Disordered" evidence="11">
    <location>
        <begin position="533"/>
        <end position="552"/>
    </location>
</feature>
<evidence type="ECO:0000256" key="7">
    <source>
        <dbReference type="ARBA" id="ARBA00023006"/>
    </source>
</evidence>
<evidence type="ECO:0000256" key="9">
    <source>
        <dbReference type="ARBA" id="ARBA00023136"/>
    </source>
</evidence>
<dbReference type="GO" id="GO:0034045">
    <property type="term" value="C:phagophore assembly site membrane"/>
    <property type="evidence" value="ECO:0007669"/>
    <property type="project" value="UniProtKB-SubCell"/>
</dbReference>
<keyword evidence="7 10" id="KW-0072">Autophagy</keyword>
<evidence type="ECO:0000256" key="3">
    <source>
        <dbReference type="ARBA" id="ARBA00018074"/>
    </source>
</evidence>
<comment type="similarity">
    <text evidence="2 10">Belongs to the ATG9 family.</text>
</comment>
<accession>A0A6G0Y8S3</accession>
<evidence type="ECO:0000256" key="8">
    <source>
        <dbReference type="ARBA" id="ARBA00023055"/>
    </source>
</evidence>
<evidence type="ECO:0000256" key="5">
    <source>
        <dbReference type="ARBA" id="ARBA00022692"/>
    </source>
</evidence>
<evidence type="ECO:0000256" key="6">
    <source>
        <dbReference type="ARBA" id="ARBA00022989"/>
    </source>
</evidence>
<evidence type="ECO:0000256" key="11">
    <source>
        <dbReference type="SAM" id="MobiDB-lite"/>
    </source>
</evidence>
<feature type="transmembrane region" description="Helical" evidence="10">
    <location>
        <begin position="370"/>
        <end position="396"/>
    </location>
</feature>
<dbReference type="PANTHER" id="PTHR13038">
    <property type="entry name" value="APG9 AUTOPHAGY 9"/>
    <property type="match status" value="1"/>
</dbReference>
<evidence type="ECO:0000256" key="2">
    <source>
        <dbReference type="ARBA" id="ARBA00006185"/>
    </source>
</evidence>
<feature type="compositionally biased region" description="Low complexity" evidence="11">
    <location>
        <begin position="538"/>
        <end position="548"/>
    </location>
</feature>
<sequence length="724" mass="83599">MLKILENKDIKMPETGYQVLSSEREEEVHFQFTPNVARNRWNHIEDLDTFFTRIYLYHQRHGFICLILQSTLDLLQVIFLLVFSLFLFYCIDYPVLFRDKPADSNRVINGTDKVRLSDVFLPASKCTSKFTIFTYLYMIPLLIFALFRLMKVFNVAYHYADIKAFYNVALRIPDKELQNFTWREIIHKVIEAQKEQNMCIHKLDLTELDIYQRILRTKNYLIALVNKSVLPTHFNIPFLGDVIYFSHGMKYNLNLLLFWGPWSPFENNWHLKPEYKQAGKRLELAQSMRKTISWIALINVLLSPVIFTWQLIYKLCDNAQMVKNEPSVLSIRMWSLYSKIYLRHFNELDHELSARLSRAYVPAAKYLQSFAAPVSVIIAKNTMFFTSAIMVPILALTVYDDSILSIEHMITILSGLSLLFFICRSLVDDDKEIVCQESLMTAILTEVHYLPDSWVGKAHTQQVSNQFSQIFPFKANYLFNELISPLVTPFILFFWLRPRSLEIVDFYRNYTAEVAGVGDVCAFSMMNLRKNGNPAWRSPGPTSPGTPTAKLPQVDQAEDGKVEMSLLSFSVRNPTWDPVDIEAKEFVDEIIAKTRQKYSSTNNSIINPFQHHENMIGSTLHIAEIPSCLIGLDQSTRLLHKEGLTGRPNRINSSSIMHSSIFSTSDYLTSIEVNQSALLLHSIHRKQLEERGNHASTSISQSVIKTNTNLQERTPLLKPGARII</sequence>
<dbReference type="Proteomes" id="UP000478052">
    <property type="component" value="Unassembled WGS sequence"/>
</dbReference>
<dbReference type="InterPro" id="IPR007241">
    <property type="entry name" value="Autophagy-rel_prot_9"/>
</dbReference>
<evidence type="ECO:0000256" key="10">
    <source>
        <dbReference type="RuleBase" id="RU364027"/>
    </source>
</evidence>
<dbReference type="Pfam" id="PF04109">
    <property type="entry name" value="ATG9"/>
    <property type="match status" value="1"/>
</dbReference>
<feature type="transmembrane region" description="Helical" evidence="10">
    <location>
        <begin position="291"/>
        <end position="312"/>
    </location>
</feature>
<dbReference type="AlphaFoldDB" id="A0A6G0Y8S3"/>
<name>A0A6G0Y8S3_APHCR</name>
<comment type="caution">
    <text evidence="12">The sequence shown here is derived from an EMBL/GenBank/DDBJ whole genome shotgun (WGS) entry which is preliminary data.</text>
</comment>
<dbReference type="GO" id="GO:0006869">
    <property type="term" value="P:lipid transport"/>
    <property type="evidence" value="ECO:0007669"/>
    <property type="project" value="UniProtKB-KW"/>
</dbReference>
<dbReference type="GO" id="GO:0061709">
    <property type="term" value="P:reticulophagy"/>
    <property type="evidence" value="ECO:0007669"/>
    <property type="project" value="TreeGrafter"/>
</dbReference>
<dbReference type="GO" id="GO:0000422">
    <property type="term" value="P:autophagy of mitochondrion"/>
    <property type="evidence" value="ECO:0007669"/>
    <property type="project" value="TreeGrafter"/>
</dbReference>
<evidence type="ECO:0000256" key="4">
    <source>
        <dbReference type="ARBA" id="ARBA00022448"/>
    </source>
</evidence>
<dbReference type="GO" id="GO:0034497">
    <property type="term" value="P:protein localization to phagophore assembly site"/>
    <property type="evidence" value="ECO:0007669"/>
    <property type="project" value="TreeGrafter"/>
</dbReference>
<evidence type="ECO:0000256" key="1">
    <source>
        <dbReference type="ARBA" id="ARBA00004511"/>
    </source>
</evidence>